<feature type="compositionally biased region" description="Acidic residues" evidence="1">
    <location>
        <begin position="76"/>
        <end position="140"/>
    </location>
</feature>
<sequence>MNRRPFAELNPDSEQDLARQFSIAVRHQQRPRIDDVVGWFPPPAYSDAEDSGPDESDSEPDFENRDFYPDYATSGEESDEEEWELEDPDFYPDYPESNDESDEEEEEGDVNNNDEDESGEEEDEVEPQNDEEGAENAAEE</sequence>
<evidence type="ECO:0000256" key="1">
    <source>
        <dbReference type="SAM" id="MobiDB-lite"/>
    </source>
</evidence>
<accession>G0PHB4</accession>
<dbReference type="InParanoid" id="G0PHB4"/>
<organism evidence="3">
    <name type="scientific">Caenorhabditis brenneri</name>
    <name type="common">Nematode worm</name>
    <dbReference type="NCBI Taxonomy" id="135651"/>
    <lineage>
        <taxon>Eukaryota</taxon>
        <taxon>Metazoa</taxon>
        <taxon>Ecdysozoa</taxon>
        <taxon>Nematoda</taxon>
        <taxon>Chromadorea</taxon>
        <taxon>Rhabditida</taxon>
        <taxon>Rhabditina</taxon>
        <taxon>Rhabditomorpha</taxon>
        <taxon>Rhabditoidea</taxon>
        <taxon>Rhabditidae</taxon>
        <taxon>Peloderinae</taxon>
        <taxon>Caenorhabditis</taxon>
    </lineage>
</organism>
<keyword evidence="3" id="KW-1185">Reference proteome</keyword>
<feature type="region of interest" description="Disordered" evidence="1">
    <location>
        <begin position="27"/>
        <end position="140"/>
    </location>
</feature>
<evidence type="ECO:0000313" key="3">
    <source>
        <dbReference type="Proteomes" id="UP000008068"/>
    </source>
</evidence>
<dbReference type="Proteomes" id="UP000008068">
    <property type="component" value="Unassembled WGS sequence"/>
</dbReference>
<dbReference type="EMBL" id="GL380471">
    <property type="protein sequence ID" value="EGT56212.1"/>
    <property type="molecule type" value="Genomic_DNA"/>
</dbReference>
<gene>
    <name evidence="2" type="ORF">CAEBREN_25146</name>
</gene>
<dbReference type="HOGENOM" id="CLU_1836875_0_0_1"/>
<name>G0PHB4_CAEBE</name>
<dbReference type="AlphaFoldDB" id="G0PHB4"/>
<feature type="compositionally biased region" description="Acidic residues" evidence="1">
    <location>
        <begin position="47"/>
        <end position="61"/>
    </location>
</feature>
<reference evidence="3" key="1">
    <citation type="submission" date="2011-07" db="EMBL/GenBank/DDBJ databases">
        <authorList>
            <consortium name="Caenorhabditis brenneri Sequencing and Analysis Consortium"/>
            <person name="Wilson R.K."/>
        </authorList>
    </citation>
    <scope>NUCLEOTIDE SEQUENCE [LARGE SCALE GENOMIC DNA]</scope>
    <source>
        <strain evidence="3">PB2801</strain>
    </source>
</reference>
<evidence type="ECO:0000313" key="2">
    <source>
        <dbReference type="EMBL" id="EGT56212.1"/>
    </source>
</evidence>
<proteinExistence type="predicted"/>
<protein>
    <submittedName>
        <fullName evidence="2">Uncharacterized protein</fullName>
    </submittedName>
</protein>